<reference evidence="7 8" key="1">
    <citation type="submission" date="2024-03" db="EMBL/GenBank/DDBJ databases">
        <title>Draft genome sequence of Pseudonocardia tropica JCM 19149.</title>
        <authorList>
            <person name="Butdee W."/>
            <person name="Duangmal K."/>
        </authorList>
    </citation>
    <scope>NUCLEOTIDE SEQUENCE [LARGE SCALE GENOMIC DNA]</scope>
    <source>
        <strain evidence="7 8">JCM 19149</strain>
    </source>
</reference>
<feature type="domain" description="Ammonium transporter AmtB-like" evidence="6">
    <location>
        <begin position="1"/>
        <end position="80"/>
    </location>
</feature>
<feature type="transmembrane region" description="Helical" evidence="5">
    <location>
        <begin position="33"/>
        <end position="54"/>
    </location>
</feature>
<comment type="caution">
    <text evidence="7">The sequence shown here is derived from an EMBL/GenBank/DDBJ whole genome shotgun (WGS) entry which is preliminary data.</text>
</comment>
<keyword evidence="3 5" id="KW-1133">Transmembrane helix</keyword>
<evidence type="ECO:0000256" key="1">
    <source>
        <dbReference type="ARBA" id="ARBA00004141"/>
    </source>
</evidence>
<name>A0ABV1JRU0_9PSEU</name>
<evidence type="ECO:0000256" key="3">
    <source>
        <dbReference type="ARBA" id="ARBA00022989"/>
    </source>
</evidence>
<accession>A0ABV1JRU0</accession>
<keyword evidence="2 5" id="KW-0812">Transmembrane</keyword>
<evidence type="ECO:0000259" key="6">
    <source>
        <dbReference type="Pfam" id="PF00909"/>
    </source>
</evidence>
<evidence type="ECO:0000256" key="4">
    <source>
        <dbReference type="ARBA" id="ARBA00023136"/>
    </source>
</evidence>
<evidence type="ECO:0000256" key="5">
    <source>
        <dbReference type="SAM" id="Phobius"/>
    </source>
</evidence>
<evidence type="ECO:0000313" key="8">
    <source>
        <dbReference type="Proteomes" id="UP001464923"/>
    </source>
</evidence>
<dbReference type="SUPFAM" id="SSF111352">
    <property type="entry name" value="Ammonium transporter"/>
    <property type="match status" value="1"/>
</dbReference>
<gene>
    <name evidence="7" type="ORF">WHI96_07395</name>
</gene>
<evidence type="ECO:0000313" key="7">
    <source>
        <dbReference type="EMBL" id="MEQ3538640.1"/>
    </source>
</evidence>
<sequence>MLMVGLVATDVVDPAGADDRFYVGGLAQLGTQALSVLVAAVSASGMTALIAWVVSRTVGFRAAPVDGHGGLDEAEHAETA</sequence>
<keyword evidence="8" id="KW-1185">Reference proteome</keyword>
<keyword evidence="4 5" id="KW-0472">Membrane</keyword>
<dbReference type="InterPro" id="IPR024041">
    <property type="entry name" value="NH4_transpt_AmtB-like_dom"/>
</dbReference>
<comment type="subcellular location">
    <subcellularLocation>
        <location evidence="1">Membrane</location>
        <topology evidence="1">Multi-pass membrane protein</topology>
    </subcellularLocation>
</comment>
<proteinExistence type="predicted"/>
<dbReference type="RefSeq" id="WP_345654158.1">
    <property type="nucleotide sequence ID" value="NZ_BAABLY010000092.1"/>
</dbReference>
<protein>
    <recommendedName>
        <fullName evidence="6">Ammonium transporter AmtB-like domain-containing protein</fullName>
    </recommendedName>
</protein>
<dbReference type="Proteomes" id="UP001464923">
    <property type="component" value="Unassembled WGS sequence"/>
</dbReference>
<dbReference type="Gene3D" id="1.10.3430.10">
    <property type="entry name" value="Ammonium transporter AmtB like domains"/>
    <property type="match status" value="1"/>
</dbReference>
<dbReference type="InterPro" id="IPR029020">
    <property type="entry name" value="Ammonium/urea_transptr"/>
</dbReference>
<dbReference type="EMBL" id="JBEDNP010000003">
    <property type="protein sequence ID" value="MEQ3538640.1"/>
    <property type="molecule type" value="Genomic_DNA"/>
</dbReference>
<dbReference type="Pfam" id="PF00909">
    <property type="entry name" value="Ammonium_transp"/>
    <property type="match status" value="1"/>
</dbReference>
<evidence type="ECO:0000256" key="2">
    <source>
        <dbReference type="ARBA" id="ARBA00022692"/>
    </source>
</evidence>
<organism evidence="7 8">
    <name type="scientific">Pseudonocardia tropica</name>
    <dbReference type="NCBI Taxonomy" id="681289"/>
    <lineage>
        <taxon>Bacteria</taxon>
        <taxon>Bacillati</taxon>
        <taxon>Actinomycetota</taxon>
        <taxon>Actinomycetes</taxon>
        <taxon>Pseudonocardiales</taxon>
        <taxon>Pseudonocardiaceae</taxon>
        <taxon>Pseudonocardia</taxon>
    </lineage>
</organism>